<dbReference type="PANTHER" id="PTHR13138">
    <property type="entry name" value="PROTEIN LIN1"/>
    <property type="match status" value="1"/>
</dbReference>
<feature type="region of interest" description="Disordered" evidence="1">
    <location>
        <begin position="166"/>
        <end position="202"/>
    </location>
</feature>
<accession>A0ABM4G1H3</accession>
<proteinExistence type="predicted"/>
<evidence type="ECO:0000256" key="1">
    <source>
        <dbReference type="SAM" id="MobiDB-lite"/>
    </source>
</evidence>
<keyword evidence="3" id="KW-1185">Reference proteome</keyword>
<feature type="region of interest" description="Disordered" evidence="1">
    <location>
        <begin position="122"/>
        <end position="148"/>
    </location>
</feature>
<feature type="region of interest" description="Disordered" evidence="1">
    <location>
        <begin position="1"/>
        <end position="81"/>
    </location>
</feature>
<dbReference type="GeneID" id="136995141"/>
<organism evidence="3 4">
    <name type="scientific">Apteryx mantelli</name>
    <name type="common">North Island brown kiwi</name>
    <dbReference type="NCBI Taxonomy" id="2696672"/>
    <lineage>
        <taxon>Eukaryota</taxon>
        <taxon>Metazoa</taxon>
        <taxon>Chordata</taxon>
        <taxon>Craniata</taxon>
        <taxon>Vertebrata</taxon>
        <taxon>Euteleostomi</taxon>
        <taxon>Archelosauria</taxon>
        <taxon>Archosauria</taxon>
        <taxon>Dinosauria</taxon>
        <taxon>Saurischia</taxon>
        <taxon>Theropoda</taxon>
        <taxon>Coelurosauria</taxon>
        <taxon>Aves</taxon>
        <taxon>Palaeognathae</taxon>
        <taxon>Apterygiformes</taxon>
        <taxon>Apterygidae</taxon>
        <taxon>Apteryx</taxon>
    </lineage>
</organism>
<evidence type="ECO:0000313" key="3">
    <source>
        <dbReference type="Proteomes" id="UP001652627"/>
    </source>
</evidence>
<dbReference type="InterPro" id="IPR035445">
    <property type="entry name" value="GYF-like_dom_sf"/>
</dbReference>
<feature type="compositionally biased region" description="Basic and acidic residues" evidence="1">
    <location>
        <begin position="122"/>
        <end position="131"/>
    </location>
</feature>
<dbReference type="SMART" id="SM00444">
    <property type="entry name" value="GYF"/>
    <property type="match status" value="1"/>
</dbReference>
<dbReference type="SUPFAM" id="SSF55277">
    <property type="entry name" value="GYF domain"/>
    <property type="match status" value="1"/>
</dbReference>
<dbReference type="RefSeq" id="XP_067171034.1">
    <property type="nucleotide sequence ID" value="XM_067314933.1"/>
</dbReference>
<dbReference type="Gene3D" id="3.30.1490.40">
    <property type="match status" value="1"/>
</dbReference>
<feature type="compositionally biased region" description="Acidic residues" evidence="1">
    <location>
        <begin position="191"/>
        <end position="201"/>
    </location>
</feature>
<name>A0ABM4G1H3_9AVES</name>
<dbReference type="InterPro" id="IPR003169">
    <property type="entry name" value="GYF"/>
</dbReference>
<feature type="compositionally biased region" description="Basic residues" evidence="1">
    <location>
        <begin position="170"/>
        <end position="180"/>
    </location>
</feature>
<protein>
    <submittedName>
        <fullName evidence="4">LOW QUALITY PROTEIN: CD2 antigen cytoplasmic tail-binding protein 2</fullName>
    </submittedName>
</protein>
<evidence type="ECO:0000313" key="4">
    <source>
        <dbReference type="RefSeq" id="XP_067171034.1"/>
    </source>
</evidence>
<gene>
    <name evidence="4" type="primary">CD2BP2</name>
</gene>
<dbReference type="Proteomes" id="UP001652627">
    <property type="component" value="Chromosome 38"/>
</dbReference>
<dbReference type="PROSITE" id="PS50829">
    <property type="entry name" value="GYF"/>
    <property type="match status" value="1"/>
</dbReference>
<reference evidence="4" key="1">
    <citation type="submission" date="2025-08" db="UniProtKB">
        <authorList>
            <consortium name="RefSeq"/>
        </authorList>
    </citation>
    <scope>IDENTIFICATION</scope>
    <source>
        <tissue evidence="4">Blood</tissue>
    </source>
</reference>
<feature type="domain" description="GYF" evidence="2">
    <location>
        <begin position="287"/>
        <end position="343"/>
    </location>
</feature>
<dbReference type="PANTHER" id="PTHR13138:SF3">
    <property type="entry name" value="CD2 ANTIGEN CYTOPLASMIC TAIL-BINDING PROTEIN 2"/>
    <property type="match status" value="1"/>
</dbReference>
<dbReference type="Pfam" id="PF02213">
    <property type="entry name" value="GYF"/>
    <property type="match status" value="1"/>
</dbReference>
<dbReference type="InterPro" id="IPR039905">
    <property type="entry name" value="CD2BP2/Lin1"/>
</dbReference>
<evidence type="ECO:0000259" key="2">
    <source>
        <dbReference type="PROSITE" id="PS50829"/>
    </source>
</evidence>
<sequence length="348" mass="37205">MAKRKVTFEDPEDEEEPGPPRKREPGAPGGPGSRFPGKHSLDSDEEDEAEGSSKYDVLAPHDVEGQEAATVEAEGGVPVTPFNLQEEMAEGHFDSEGNYFPRRENLPRDSWLDNIDWVKIAERPARPRPGDDGDSDGDEGAAPPPQPALLQGTLELLRPGETVAGALRRLGGRRGRRRRGGVAAAPRGDGDGDGGDGDGDGDAGRLERLVELADGLVARGLLGVYQETRERLALRLRALGGAPGTPPASGTPGTPPAPAADHLDIFAPDIDPVRLEAPAEGGSALGEVLWEYKWESGSAAPLYGPFSSAQMQEWAAQGYFQEGVYCRKVESPAGQFYSSKRIDFELYT</sequence>
<feature type="region of interest" description="Disordered" evidence="1">
    <location>
        <begin position="239"/>
        <end position="258"/>
    </location>
</feature>